<evidence type="ECO:0000313" key="2">
    <source>
        <dbReference type="Proteomes" id="UP000799424"/>
    </source>
</evidence>
<gene>
    <name evidence="1" type="ORF">CC86DRAFT_365025</name>
</gene>
<sequence length="287" mass="32563">MQNAASTRDSTTPTSSISAFCLAYNYAAYVIRFRWSYSNNNTTRVATSALCSTQAKSIRATSWSVFNYGVRGHRLVWQDWSASSHNASDANAFGVLLLPLRTNCSTAQHHDELGMTTHYIIVITCHRKETHNPIRIVRYYTSSPYSPYSSISFSSHQVVHHISSEDKIYAAYGLDIPLHLSPKNFTAAQDPPSRIKRPYTPITTRQEQHTLTSQHVLLPRILAQVRSHRDGPPAAMCKGSDEAAEMSQRTRWHDIGYRQGRNSLQRLSDVTETLASHEKKTRRKLRR</sequence>
<keyword evidence="2" id="KW-1185">Reference proteome</keyword>
<reference evidence="1" key="1">
    <citation type="journal article" date="2020" name="Stud. Mycol.">
        <title>101 Dothideomycetes genomes: a test case for predicting lifestyles and emergence of pathogens.</title>
        <authorList>
            <person name="Haridas S."/>
            <person name="Albert R."/>
            <person name="Binder M."/>
            <person name="Bloem J."/>
            <person name="Labutti K."/>
            <person name="Salamov A."/>
            <person name="Andreopoulos B."/>
            <person name="Baker S."/>
            <person name="Barry K."/>
            <person name="Bills G."/>
            <person name="Bluhm B."/>
            <person name="Cannon C."/>
            <person name="Castanera R."/>
            <person name="Culley D."/>
            <person name="Daum C."/>
            <person name="Ezra D."/>
            <person name="Gonzalez J."/>
            <person name="Henrissat B."/>
            <person name="Kuo A."/>
            <person name="Liang C."/>
            <person name="Lipzen A."/>
            <person name="Lutzoni F."/>
            <person name="Magnuson J."/>
            <person name="Mondo S."/>
            <person name="Nolan M."/>
            <person name="Ohm R."/>
            <person name="Pangilinan J."/>
            <person name="Park H.-J."/>
            <person name="Ramirez L."/>
            <person name="Alfaro M."/>
            <person name="Sun H."/>
            <person name="Tritt A."/>
            <person name="Yoshinaga Y."/>
            <person name="Zwiers L.-H."/>
            <person name="Turgeon B."/>
            <person name="Goodwin S."/>
            <person name="Spatafora J."/>
            <person name="Crous P."/>
            <person name="Grigoriev I."/>
        </authorList>
    </citation>
    <scope>NUCLEOTIDE SEQUENCE</scope>
    <source>
        <strain evidence="1">CBS 113818</strain>
    </source>
</reference>
<dbReference type="AlphaFoldDB" id="A0A6A7AIH7"/>
<name>A0A6A7AIH7_9PLEO</name>
<proteinExistence type="predicted"/>
<dbReference type="EMBL" id="MU006216">
    <property type="protein sequence ID" value="KAF2833036.1"/>
    <property type="molecule type" value="Genomic_DNA"/>
</dbReference>
<evidence type="ECO:0000313" key="1">
    <source>
        <dbReference type="EMBL" id="KAF2833036.1"/>
    </source>
</evidence>
<dbReference type="Proteomes" id="UP000799424">
    <property type="component" value="Unassembled WGS sequence"/>
</dbReference>
<organism evidence="1 2">
    <name type="scientific">Ophiobolus disseminans</name>
    <dbReference type="NCBI Taxonomy" id="1469910"/>
    <lineage>
        <taxon>Eukaryota</taxon>
        <taxon>Fungi</taxon>
        <taxon>Dikarya</taxon>
        <taxon>Ascomycota</taxon>
        <taxon>Pezizomycotina</taxon>
        <taxon>Dothideomycetes</taxon>
        <taxon>Pleosporomycetidae</taxon>
        <taxon>Pleosporales</taxon>
        <taxon>Pleosporineae</taxon>
        <taxon>Phaeosphaeriaceae</taxon>
        <taxon>Ophiobolus</taxon>
    </lineage>
</organism>
<accession>A0A6A7AIH7</accession>
<protein>
    <submittedName>
        <fullName evidence="1">Uncharacterized protein</fullName>
    </submittedName>
</protein>